<evidence type="ECO:0000256" key="1">
    <source>
        <dbReference type="SAM" id="Phobius"/>
    </source>
</evidence>
<feature type="transmembrane region" description="Helical" evidence="1">
    <location>
        <begin position="104"/>
        <end position="121"/>
    </location>
</feature>
<reference evidence="3" key="1">
    <citation type="submission" date="2022-10" db="EMBL/GenBank/DDBJ databases">
        <title>The WGS of Solirubrobacter phytolaccae KCTC 29190.</title>
        <authorList>
            <person name="Jiang Z."/>
        </authorList>
    </citation>
    <scope>NUCLEOTIDE SEQUENCE</scope>
    <source>
        <strain evidence="3">KCTC 29190</strain>
    </source>
</reference>
<keyword evidence="1" id="KW-0472">Membrane</keyword>
<gene>
    <name evidence="3" type="ORF">OJ997_07700</name>
</gene>
<dbReference type="Proteomes" id="UP001147653">
    <property type="component" value="Unassembled WGS sequence"/>
</dbReference>
<dbReference type="GO" id="GO:0071111">
    <property type="term" value="F:cyclic-guanylate-specific phosphodiesterase activity"/>
    <property type="evidence" value="ECO:0007669"/>
    <property type="project" value="InterPro"/>
</dbReference>
<proteinExistence type="predicted"/>
<evidence type="ECO:0000313" key="3">
    <source>
        <dbReference type="EMBL" id="MDA0180174.1"/>
    </source>
</evidence>
<dbReference type="Gene3D" id="3.20.20.450">
    <property type="entry name" value="EAL domain"/>
    <property type="match status" value="1"/>
</dbReference>
<feature type="transmembrane region" description="Helical" evidence="1">
    <location>
        <begin position="283"/>
        <end position="303"/>
    </location>
</feature>
<dbReference type="CDD" id="cd01948">
    <property type="entry name" value="EAL"/>
    <property type="match status" value="1"/>
</dbReference>
<dbReference type="PANTHER" id="PTHR33121">
    <property type="entry name" value="CYCLIC DI-GMP PHOSPHODIESTERASE PDEF"/>
    <property type="match status" value="1"/>
</dbReference>
<feature type="transmembrane region" description="Helical" evidence="1">
    <location>
        <begin position="128"/>
        <end position="147"/>
    </location>
</feature>
<comment type="caution">
    <text evidence="3">The sequence shown here is derived from an EMBL/GenBank/DDBJ whole genome shotgun (WGS) entry which is preliminary data.</text>
</comment>
<name>A0A9X3N843_9ACTN</name>
<dbReference type="InterPro" id="IPR050706">
    <property type="entry name" value="Cyclic-di-GMP_PDE-like"/>
</dbReference>
<keyword evidence="4" id="KW-1185">Reference proteome</keyword>
<dbReference type="EMBL" id="JAPDDP010000010">
    <property type="protein sequence ID" value="MDA0180174.1"/>
    <property type="molecule type" value="Genomic_DNA"/>
</dbReference>
<dbReference type="AlphaFoldDB" id="A0A9X3N843"/>
<organism evidence="3 4">
    <name type="scientific">Solirubrobacter phytolaccae</name>
    <dbReference type="NCBI Taxonomy" id="1404360"/>
    <lineage>
        <taxon>Bacteria</taxon>
        <taxon>Bacillati</taxon>
        <taxon>Actinomycetota</taxon>
        <taxon>Thermoleophilia</taxon>
        <taxon>Solirubrobacterales</taxon>
        <taxon>Solirubrobacteraceae</taxon>
        <taxon>Solirubrobacter</taxon>
    </lineage>
</organism>
<dbReference type="Pfam" id="PF00563">
    <property type="entry name" value="EAL"/>
    <property type="match status" value="1"/>
</dbReference>
<feature type="domain" description="EAL" evidence="2">
    <location>
        <begin position="319"/>
        <end position="570"/>
    </location>
</feature>
<protein>
    <submittedName>
        <fullName evidence="3">EAL domain-containing protein</fullName>
    </submittedName>
</protein>
<feature type="transmembrane region" description="Helical" evidence="1">
    <location>
        <begin position="64"/>
        <end position="84"/>
    </location>
</feature>
<evidence type="ECO:0000313" key="4">
    <source>
        <dbReference type="Proteomes" id="UP001147653"/>
    </source>
</evidence>
<dbReference type="SUPFAM" id="SSF141868">
    <property type="entry name" value="EAL domain-like"/>
    <property type="match status" value="1"/>
</dbReference>
<evidence type="ECO:0000259" key="2">
    <source>
        <dbReference type="PROSITE" id="PS50883"/>
    </source>
</evidence>
<feature type="transmembrane region" description="Helical" evidence="1">
    <location>
        <begin position="38"/>
        <end position="57"/>
    </location>
</feature>
<feature type="transmembrane region" description="Helical" evidence="1">
    <location>
        <begin position="253"/>
        <end position="277"/>
    </location>
</feature>
<sequence length="572" mass="60626">MVPHRQLARAAMIASGTIIAAYWAALVFGVESPLVTHWTYLVLLTVPSLAVVARAVLVADDRLAWGALGIGLVAWSFGSIWQVIGNLHGVTLTFPNVADGFWLASYPFVFVACGLFARPWLRRTPKAVALETLAVALGATALASAAVVPWVNENAGAMSELARVVNLYYPLADCGLLAVAIIGAIVAGRRGAHTWMLLAAGALALVIGDGLWTLAAANGTWQPVMGSNAIFPLWPALAAVAAWRPRSVARPSFFGGGAGTHAAALIAACTSIGLLIANEWLSIPAASVILAALGVLATAQGTGRALAFSLRNSLEVARERDLVDDVRDAMDNGELDLYFQPLVNVADGQVVGAEALLRWRRPDGVFVPPDAFLPAVERSDLMGPLTDWVIDRALAAASGWHRSGRRIGLSVNLATGNLTEADLPGRVLTALRRNEFPAHRLTLEITETAAVEDNAMTGHVLRALRELGVELSVDDFGTGHSSLMRLADFPISELKVDRTFVAGMHDAERPIVATSIQLGQTLGLRVVAEGVEDQRTLDALEALGCDLAQGYFISRPLSAVEFAGWLNHPALV</sequence>
<dbReference type="PANTHER" id="PTHR33121:SF70">
    <property type="entry name" value="SIGNALING PROTEIN YKOW"/>
    <property type="match status" value="1"/>
</dbReference>
<feature type="transmembrane region" description="Helical" evidence="1">
    <location>
        <begin position="195"/>
        <end position="215"/>
    </location>
</feature>
<dbReference type="InterPro" id="IPR035919">
    <property type="entry name" value="EAL_sf"/>
</dbReference>
<dbReference type="SMART" id="SM00052">
    <property type="entry name" value="EAL"/>
    <property type="match status" value="1"/>
</dbReference>
<accession>A0A9X3N843</accession>
<dbReference type="InterPro" id="IPR001633">
    <property type="entry name" value="EAL_dom"/>
</dbReference>
<feature type="transmembrane region" description="Helical" evidence="1">
    <location>
        <begin position="7"/>
        <end position="26"/>
    </location>
</feature>
<keyword evidence="1" id="KW-0812">Transmembrane</keyword>
<keyword evidence="1" id="KW-1133">Transmembrane helix</keyword>
<dbReference type="PROSITE" id="PS50883">
    <property type="entry name" value="EAL"/>
    <property type="match status" value="1"/>
</dbReference>
<dbReference type="RefSeq" id="WP_270024484.1">
    <property type="nucleotide sequence ID" value="NZ_JAPDDP010000010.1"/>
</dbReference>
<feature type="transmembrane region" description="Helical" evidence="1">
    <location>
        <begin position="167"/>
        <end position="188"/>
    </location>
</feature>